<feature type="compositionally biased region" description="Basic and acidic residues" evidence="1">
    <location>
        <begin position="924"/>
        <end position="936"/>
    </location>
</feature>
<feature type="region of interest" description="Disordered" evidence="1">
    <location>
        <begin position="33"/>
        <end position="209"/>
    </location>
</feature>
<feature type="compositionally biased region" description="Polar residues" evidence="1">
    <location>
        <begin position="141"/>
        <end position="154"/>
    </location>
</feature>
<feature type="compositionally biased region" description="Polar residues" evidence="1">
    <location>
        <begin position="595"/>
        <end position="604"/>
    </location>
</feature>
<keyword evidence="4" id="KW-1185">Reference proteome</keyword>
<sequence>MRRQLLCPMLLFQFLVVCLYLDSFVLTNPISRDEKPHSIFRNGSASIDHGKPPDFRGIRIRRDTEEVDFTPDNSEEQRSATGKNNSPLASTEEDSDIPSEQQEVPLVVRNNEPPDNSDASDEHTVDDDENQSVPGKVDTVITASNEESTASPSYSGEMVDEGNQLSEKSNEQDSTNFQDDQDAAHSTNTVSASQNDLSSDYVNAGDFPANQAGNLLLKQSEISLDLTESPVDDFQSTSEGDSSAPSLDEFEINELTEERSTDADESSPQLNEITDADESTVEGENQTDNDEASNENTPMNSITLTSNELEYETGDNTAGNVDSTDSEQVQSETNPDSAALDLIEKESQLGDALPNTEELVDQPVAEQQSNENEHQELDRQSDGGNERPGSSFSEPQGSLEEGENPGAVSNGHTGEQITDASEIDSSSLSEEHNEQRTDVIEEMESSDQQPLQEEPHQQKQQGTNEQHLNEAQNGDDSQEHEQLPETSSEDPNSENLEGKTKREQESDSYNHQTSSNGEYEPNHADVDAHNTPQQEHDLDSSRSELVSDTNEQPEPNHSELEVEAEPETLPESSSHENLPNIISSSSEEVPDDQQTDLTQETAETGQEESHDDSQHGQQQEEEEQQQQQQQQTAGEQDRIESQTTSTDQEQLQPGTLPEESADVDAHNTSQQEQVSDANEQPEPNHSELEVEAEPETRSNWNRLDQESTVLDTNSSFSSEETGVQDSPTFEGHTDGFQSAQKEYQQRLTEEEQQSESETKITEKEQEKPTTQEPVSSELDTEFTDLGGQPESESDFSRLNYYTENSPEQNAPEQTLHISDTDSETSSSVQGSQEMFSDKSHEASYETDPVEPLPANSNKNNIPIKKLTEKEPEAFNPYSIDSMDQSNQKVDNEEQQEHLVGEDPEQVDDSTLVTPGGSENIDESTGARDTGETHSSHDGGSQGNHIKQAEETVNLIQNPSTDQGVTPPSTYNTHESFVPQPPQWVDPSQVQSNEHGRTDVKPINPHGNESSEEPNSTQNQTIPSWSEINSRGEEQPEAEVTSQEQLQKARDTKTVHNSDQTEDPDQDESKNRAESSKFIPDIVHHMNMCIF</sequence>
<feature type="compositionally biased region" description="Polar residues" evidence="1">
    <location>
        <begin position="570"/>
        <end position="587"/>
    </location>
</feature>
<feature type="compositionally biased region" description="Basic and acidic residues" evidence="1">
    <location>
        <begin position="371"/>
        <end position="385"/>
    </location>
</feature>
<organism evidence="3 4">
    <name type="scientific">Fasciola hepatica</name>
    <name type="common">Liver fluke</name>
    <dbReference type="NCBI Taxonomy" id="6192"/>
    <lineage>
        <taxon>Eukaryota</taxon>
        <taxon>Metazoa</taxon>
        <taxon>Spiralia</taxon>
        <taxon>Lophotrochozoa</taxon>
        <taxon>Platyhelminthes</taxon>
        <taxon>Trematoda</taxon>
        <taxon>Digenea</taxon>
        <taxon>Plagiorchiida</taxon>
        <taxon>Echinostomata</taxon>
        <taxon>Echinostomatoidea</taxon>
        <taxon>Fasciolidae</taxon>
        <taxon>Fasciola</taxon>
    </lineage>
</organism>
<feature type="compositionally biased region" description="Polar residues" evidence="1">
    <location>
        <begin position="294"/>
        <end position="336"/>
    </location>
</feature>
<feature type="compositionally biased region" description="Polar residues" evidence="1">
    <location>
        <begin position="79"/>
        <end position="89"/>
    </location>
</feature>
<reference evidence="3" key="1">
    <citation type="submission" date="2019-03" db="EMBL/GenBank/DDBJ databases">
        <title>Improved annotation for the trematode Fasciola hepatica.</title>
        <authorList>
            <person name="Choi Y.-J."/>
            <person name="Martin J."/>
            <person name="Mitreva M."/>
        </authorList>
    </citation>
    <scope>NUCLEOTIDE SEQUENCE [LARGE SCALE GENOMIC DNA]</scope>
</reference>
<protein>
    <submittedName>
        <fullName evidence="3">Uncharacterized protein</fullName>
    </submittedName>
</protein>
<feature type="compositionally biased region" description="Polar residues" evidence="1">
    <location>
        <begin position="543"/>
        <end position="553"/>
    </location>
</feature>
<keyword evidence="2" id="KW-0732">Signal</keyword>
<feature type="compositionally biased region" description="Polar residues" evidence="1">
    <location>
        <begin position="1012"/>
        <end position="1028"/>
    </location>
</feature>
<feature type="compositionally biased region" description="Basic and acidic residues" evidence="1">
    <location>
        <begin position="520"/>
        <end position="542"/>
    </location>
</feature>
<dbReference type="AlphaFoldDB" id="A0A4E0S2K2"/>
<feature type="region of interest" description="Disordered" evidence="1">
    <location>
        <begin position="227"/>
        <end position="1079"/>
    </location>
</feature>
<comment type="caution">
    <text evidence="3">The sequence shown here is derived from an EMBL/GenBank/DDBJ whole genome shotgun (WGS) entry which is preliminary data.</text>
</comment>
<feature type="compositionally biased region" description="Basic and acidic residues" evidence="1">
    <location>
        <begin position="429"/>
        <end position="439"/>
    </location>
</feature>
<feature type="signal peptide" evidence="2">
    <location>
        <begin position="1"/>
        <end position="27"/>
    </location>
</feature>
<feature type="compositionally biased region" description="Polar residues" evidence="1">
    <location>
        <begin position="163"/>
        <end position="201"/>
    </location>
</feature>
<feature type="compositionally biased region" description="Basic and acidic residues" evidence="1">
    <location>
        <begin position="889"/>
        <end position="900"/>
    </location>
</feature>
<accession>A0A4E0S2K2</accession>
<evidence type="ECO:0000256" key="2">
    <source>
        <dbReference type="SAM" id="SignalP"/>
    </source>
</evidence>
<evidence type="ECO:0000256" key="1">
    <source>
        <dbReference type="SAM" id="MobiDB-lite"/>
    </source>
</evidence>
<feature type="compositionally biased region" description="Polar residues" evidence="1">
    <location>
        <begin position="458"/>
        <end position="475"/>
    </location>
</feature>
<feature type="compositionally biased region" description="Polar residues" evidence="1">
    <location>
        <begin position="507"/>
        <end position="517"/>
    </location>
</feature>
<feature type="compositionally biased region" description="Basic and acidic residues" evidence="1">
    <location>
        <begin position="496"/>
        <end position="505"/>
    </location>
</feature>
<feature type="compositionally biased region" description="Polar residues" evidence="1">
    <location>
        <begin position="953"/>
        <end position="974"/>
    </location>
</feature>
<feature type="compositionally biased region" description="Basic and acidic residues" evidence="1">
    <location>
        <begin position="1046"/>
        <end position="1055"/>
    </location>
</feature>
<feature type="compositionally biased region" description="Polar residues" evidence="1">
    <location>
        <begin position="234"/>
        <end position="245"/>
    </location>
</feature>
<proteinExistence type="predicted"/>
<dbReference type="EMBL" id="JXXN02000872">
    <property type="protein sequence ID" value="THD26080.1"/>
    <property type="molecule type" value="Genomic_DNA"/>
</dbReference>
<evidence type="ECO:0000313" key="3">
    <source>
        <dbReference type="EMBL" id="THD26080.1"/>
    </source>
</evidence>
<feature type="compositionally biased region" description="Polar residues" evidence="1">
    <location>
        <begin position="641"/>
        <end position="653"/>
    </location>
</feature>
<feature type="compositionally biased region" description="Acidic residues" evidence="1">
    <location>
        <begin position="274"/>
        <end position="293"/>
    </location>
</feature>
<feature type="compositionally biased region" description="Polar residues" evidence="1">
    <location>
        <begin position="799"/>
        <end position="834"/>
    </location>
</feature>
<feature type="compositionally biased region" description="Polar residues" evidence="1">
    <location>
        <begin position="697"/>
        <end position="727"/>
    </location>
</feature>
<feature type="chain" id="PRO_5020024238" evidence="2">
    <location>
        <begin position="28"/>
        <end position="1090"/>
    </location>
</feature>
<feature type="compositionally biased region" description="Basic and acidic residues" evidence="1">
    <location>
        <begin position="756"/>
        <end position="769"/>
    </location>
</feature>
<name>A0A4E0S2K2_FASHE</name>
<feature type="compositionally biased region" description="Polar residues" evidence="1">
    <location>
        <begin position="666"/>
        <end position="681"/>
    </location>
</feature>
<feature type="compositionally biased region" description="Polar residues" evidence="1">
    <location>
        <begin position="410"/>
        <end position="428"/>
    </location>
</feature>
<dbReference type="Proteomes" id="UP000230066">
    <property type="component" value="Unassembled WGS sequence"/>
</dbReference>
<feature type="compositionally biased region" description="Basic and acidic residues" evidence="1">
    <location>
        <begin position="48"/>
        <end position="64"/>
    </location>
</feature>
<evidence type="ECO:0000313" key="4">
    <source>
        <dbReference type="Proteomes" id="UP000230066"/>
    </source>
</evidence>
<gene>
    <name evidence="3" type="ORF">D915_003236</name>
</gene>